<accession>A0ABU4K8A0</accession>
<evidence type="ECO:0008006" key="5">
    <source>
        <dbReference type="Google" id="ProtNLM"/>
    </source>
</evidence>
<dbReference type="RefSeq" id="WP_319010260.1">
    <property type="nucleotide sequence ID" value="NZ_JAWJZF010000372.1"/>
</dbReference>
<keyword evidence="4" id="KW-1185">Reference proteome</keyword>
<dbReference type="Proteomes" id="UP001278571">
    <property type="component" value="Unassembled WGS sequence"/>
</dbReference>
<sequence>MSCVRLSRTCCAVLLGGILLAGCSGGGGGGGGGGGPKPSASGSASPTATGSPAATGSATATGSASASASTVPDKAATPTALDFTYDPARAPRNRADAQRLARAVLAEPDSWGPGFTERTPYLSPDGYWPVLPASCRWETGALPSTVLHSVTGYSEVPAKGAKGLLQVAATVTVHTSVDEADWEMAQTLEEALRCPDQTLRDGEKVTGLFSIGTPFGVNNNFTAADSLNERGKYVRAGVKGEHFYGWSQSRVGPVTLAVSAKGSAGHSEDEISTAMIRALVTMLNRTQAELEVKQ</sequence>
<evidence type="ECO:0000256" key="1">
    <source>
        <dbReference type="SAM" id="MobiDB-lite"/>
    </source>
</evidence>
<dbReference type="EMBL" id="JAWJZF010000372">
    <property type="protein sequence ID" value="MDX2293952.1"/>
    <property type="molecule type" value="Genomic_DNA"/>
</dbReference>
<proteinExistence type="predicted"/>
<reference evidence="3 4" key="1">
    <citation type="submission" date="2023-10" db="EMBL/GenBank/DDBJ databases">
        <authorList>
            <person name="Wang X.X."/>
        </authorList>
    </citation>
    <scope>NUCLEOTIDE SEQUENCE [LARGE SCALE GENOMIC DNA]</scope>
    <source>
        <strain evidence="3 4">NBRC 12816</strain>
    </source>
</reference>
<organism evidence="3 4">
    <name type="scientific">Streptomyces roseolus</name>
    <dbReference type="NCBI Taxonomy" id="67358"/>
    <lineage>
        <taxon>Bacteria</taxon>
        <taxon>Bacillati</taxon>
        <taxon>Actinomycetota</taxon>
        <taxon>Actinomycetes</taxon>
        <taxon>Kitasatosporales</taxon>
        <taxon>Streptomycetaceae</taxon>
        <taxon>Streptomyces</taxon>
    </lineage>
</organism>
<feature type="chain" id="PRO_5046590224" description="Lipoprotein" evidence="2">
    <location>
        <begin position="22"/>
        <end position="294"/>
    </location>
</feature>
<evidence type="ECO:0000313" key="4">
    <source>
        <dbReference type="Proteomes" id="UP001278571"/>
    </source>
</evidence>
<feature type="signal peptide" evidence="2">
    <location>
        <begin position="1"/>
        <end position="21"/>
    </location>
</feature>
<evidence type="ECO:0000256" key="2">
    <source>
        <dbReference type="SAM" id="SignalP"/>
    </source>
</evidence>
<gene>
    <name evidence="3" type="ORF">R2363_17445</name>
</gene>
<protein>
    <recommendedName>
        <fullName evidence="5">Lipoprotein</fullName>
    </recommendedName>
</protein>
<dbReference type="PROSITE" id="PS51257">
    <property type="entry name" value="PROKAR_LIPOPROTEIN"/>
    <property type="match status" value="1"/>
</dbReference>
<feature type="region of interest" description="Disordered" evidence="1">
    <location>
        <begin position="28"/>
        <end position="73"/>
    </location>
</feature>
<comment type="caution">
    <text evidence="3">The sequence shown here is derived from an EMBL/GenBank/DDBJ whole genome shotgun (WGS) entry which is preliminary data.</text>
</comment>
<feature type="compositionally biased region" description="Low complexity" evidence="1">
    <location>
        <begin position="37"/>
        <end position="70"/>
    </location>
</feature>
<name>A0ABU4K8A0_9ACTN</name>
<keyword evidence="2" id="KW-0732">Signal</keyword>
<evidence type="ECO:0000313" key="3">
    <source>
        <dbReference type="EMBL" id="MDX2293952.1"/>
    </source>
</evidence>